<dbReference type="Gene3D" id="3.30.457.10">
    <property type="entry name" value="Copper amine oxidase-like, N-terminal domain"/>
    <property type="match status" value="1"/>
</dbReference>
<keyword evidence="1" id="KW-1133">Transmembrane helix</keyword>
<dbReference type="Proteomes" id="UP001231941">
    <property type="component" value="Unassembled WGS sequence"/>
</dbReference>
<accession>A0ABT9J5U1</accession>
<protein>
    <submittedName>
        <fullName evidence="3">Glycosyl hydrolase family 18 protein</fullName>
    </submittedName>
</protein>
<evidence type="ECO:0000259" key="2">
    <source>
        <dbReference type="PROSITE" id="PS51910"/>
    </source>
</evidence>
<comment type="caution">
    <text evidence="3">The sequence shown here is derived from an EMBL/GenBank/DDBJ whole genome shotgun (WGS) entry which is preliminary data.</text>
</comment>
<evidence type="ECO:0000256" key="1">
    <source>
        <dbReference type="SAM" id="Phobius"/>
    </source>
</evidence>
<dbReference type="Gene3D" id="3.20.20.80">
    <property type="entry name" value="Glycosidases"/>
    <property type="match status" value="1"/>
</dbReference>
<dbReference type="EMBL" id="JAVAMP010000022">
    <property type="protein sequence ID" value="MDP5276982.1"/>
    <property type="molecule type" value="Genomic_DNA"/>
</dbReference>
<dbReference type="PANTHER" id="PTHR46066:SF2">
    <property type="entry name" value="CHITINASE DOMAIN-CONTAINING PROTEIN 1"/>
    <property type="match status" value="1"/>
</dbReference>
<dbReference type="InterPro" id="IPR012854">
    <property type="entry name" value="Cu_amine_oxidase-like_N"/>
</dbReference>
<dbReference type="Pfam" id="PF07833">
    <property type="entry name" value="Cu_amine_oxidN1"/>
    <property type="match status" value="1"/>
</dbReference>
<dbReference type="Pfam" id="PF08239">
    <property type="entry name" value="SH3_3"/>
    <property type="match status" value="1"/>
</dbReference>
<feature type="domain" description="GH18" evidence="2">
    <location>
        <begin position="264"/>
        <end position="582"/>
    </location>
</feature>
<dbReference type="InterPro" id="IPR001223">
    <property type="entry name" value="Glyco_hydro18_cat"/>
</dbReference>
<dbReference type="InterPro" id="IPR003646">
    <property type="entry name" value="SH3-like_bac-type"/>
</dbReference>
<dbReference type="RefSeq" id="WP_305994284.1">
    <property type="nucleotide sequence ID" value="NZ_JAVAMP010000022.1"/>
</dbReference>
<sequence>MNNKIFSITPRKKKRTTLLKMILLCLLFFVLVVSYLFYQNWLSGQPSSDRIVEDFDGLEQPIFYENVLQSYSALGSGEGLKLPIEFVKEQIDPNVRVEEETGSVIITTANKVIHFKTDQLTGMINEEPYTLQFPIEVINGSIYFPIYHLLEFYDLKVIESEETGAVLMWKAGDSIQWGKVVSEDKTQSLSIRSEPSIKSPIVQNISIHDKVMLLEEKPSGWYLVQLESGYQGYLGEEHIVLDELEIIPKQMKEEPNVSWSPLGEKINLSWEAVYNNKTDTSAIGEMKGLNVVSPTWFDLLDESGNIENKADAQYVDWAHSQGYQVWALFSNSFDPDKTSAALSNYDTRMSMIKQLVSYAELYNLQGINIDFENVYLKDKDNLTQFVRELTPILHEQDLVVSIDVTIRGGSEMWSLFYDRKALGEIVDYMMVMTYDEHWASSPVAGSVASLPWVEKGIVDIMKEDQVPADKLILGVPFYTRLWIEEEVDGVPSVSSKTLFMETVQGIIKDKKLDVQYLEDVGQNYVEYKEGNTTYKIWIEDVVSMEARADIVKKYDLAGIASWRRGFETPEIWDVIDKTLNKRP</sequence>
<feature type="transmembrane region" description="Helical" evidence="1">
    <location>
        <begin position="21"/>
        <end position="38"/>
    </location>
</feature>
<dbReference type="GO" id="GO:0016787">
    <property type="term" value="F:hydrolase activity"/>
    <property type="evidence" value="ECO:0007669"/>
    <property type="project" value="UniProtKB-KW"/>
</dbReference>
<keyword evidence="4" id="KW-1185">Reference proteome</keyword>
<dbReference type="InterPro" id="IPR029070">
    <property type="entry name" value="Chitinase_insertion_sf"/>
</dbReference>
<dbReference type="SMART" id="SM00636">
    <property type="entry name" value="Glyco_18"/>
    <property type="match status" value="1"/>
</dbReference>
<keyword evidence="3" id="KW-0378">Hydrolase</keyword>
<dbReference type="InterPro" id="IPR017853">
    <property type="entry name" value="GH"/>
</dbReference>
<keyword evidence="1" id="KW-0812">Transmembrane</keyword>
<dbReference type="Gene3D" id="3.10.50.10">
    <property type="match status" value="1"/>
</dbReference>
<dbReference type="PANTHER" id="PTHR46066">
    <property type="entry name" value="CHITINASE DOMAIN-CONTAINING PROTEIN 1 FAMILY MEMBER"/>
    <property type="match status" value="1"/>
</dbReference>
<evidence type="ECO:0000313" key="3">
    <source>
        <dbReference type="EMBL" id="MDP5276982.1"/>
    </source>
</evidence>
<evidence type="ECO:0000313" key="4">
    <source>
        <dbReference type="Proteomes" id="UP001231941"/>
    </source>
</evidence>
<dbReference type="PROSITE" id="PS51910">
    <property type="entry name" value="GH18_2"/>
    <property type="match status" value="1"/>
</dbReference>
<dbReference type="SUPFAM" id="SSF51445">
    <property type="entry name" value="(Trans)glycosidases"/>
    <property type="match status" value="1"/>
</dbReference>
<proteinExistence type="predicted"/>
<name>A0ABT9J5U1_9BACL</name>
<reference evidence="3 4" key="1">
    <citation type="submission" date="2023-08" db="EMBL/GenBank/DDBJ databases">
        <authorList>
            <person name="Park J.-S."/>
        </authorList>
    </citation>
    <scope>NUCLEOTIDE SEQUENCE [LARGE SCALE GENOMIC DNA]</scope>
    <source>
        <strain evidence="3 4">2205SS18-9</strain>
    </source>
</reference>
<dbReference type="SUPFAM" id="SSF55383">
    <property type="entry name" value="Copper amine oxidase, domain N"/>
    <property type="match status" value="1"/>
</dbReference>
<organism evidence="3 4">
    <name type="scientific">Chengkuizengella axinellae</name>
    <dbReference type="NCBI Taxonomy" id="3064388"/>
    <lineage>
        <taxon>Bacteria</taxon>
        <taxon>Bacillati</taxon>
        <taxon>Bacillota</taxon>
        <taxon>Bacilli</taxon>
        <taxon>Bacillales</taxon>
        <taxon>Paenibacillaceae</taxon>
        <taxon>Chengkuizengella</taxon>
    </lineage>
</organism>
<gene>
    <name evidence="3" type="ORF">Q5Y73_23065</name>
</gene>
<dbReference type="InterPro" id="IPR011583">
    <property type="entry name" value="Chitinase_II/V-like_cat"/>
</dbReference>
<keyword evidence="1" id="KW-0472">Membrane</keyword>
<dbReference type="InterPro" id="IPR036582">
    <property type="entry name" value="Mao_N_sf"/>
</dbReference>
<dbReference type="Pfam" id="PF00704">
    <property type="entry name" value="Glyco_hydro_18"/>
    <property type="match status" value="1"/>
</dbReference>
<dbReference type="Gene3D" id="2.30.30.40">
    <property type="entry name" value="SH3 Domains"/>
    <property type="match status" value="1"/>
</dbReference>